<dbReference type="InterPro" id="IPR002155">
    <property type="entry name" value="Thiolase"/>
</dbReference>
<dbReference type="InterPro" id="IPR020616">
    <property type="entry name" value="Thiolase_N"/>
</dbReference>
<name>A0A8J6MY44_9DELT</name>
<dbReference type="PIRSF" id="PIRSF000429">
    <property type="entry name" value="Ac-CoA_Ac_transf"/>
    <property type="match status" value="1"/>
</dbReference>
<dbReference type="Pfam" id="PF22691">
    <property type="entry name" value="Thiolase_C_1"/>
    <property type="match status" value="1"/>
</dbReference>
<feature type="domain" description="Thiolase C-terminal" evidence="2">
    <location>
        <begin position="248"/>
        <end position="379"/>
    </location>
</feature>
<evidence type="ECO:0000313" key="3">
    <source>
        <dbReference type="EMBL" id="MBC8176096.1"/>
    </source>
</evidence>
<evidence type="ECO:0000259" key="1">
    <source>
        <dbReference type="Pfam" id="PF00108"/>
    </source>
</evidence>
<feature type="domain" description="Thiolase N-terminal" evidence="1">
    <location>
        <begin position="5"/>
        <end position="179"/>
    </location>
</feature>
<dbReference type="PANTHER" id="PTHR42870:SF1">
    <property type="entry name" value="NON-SPECIFIC LIPID-TRANSFER PROTEIN-LIKE 2"/>
    <property type="match status" value="1"/>
</dbReference>
<dbReference type="GO" id="GO:0016747">
    <property type="term" value="F:acyltransferase activity, transferring groups other than amino-acyl groups"/>
    <property type="evidence" value="ECO:0007669"/>
    <property type="project" value="InterPro"/>
</dbReference>
<dbReference type="InterPro" id="IPR016039">
    <property type="entry name" value="Thiolase-like"/>
</dbReference>
<dbReference type="PANTHER" id="PTHR42870">
    <property type="entry name" value="ACETYL-COA C-ACETYLTRANSFERASE"/>
    <property type="match status" value="1"/>
</dbReference>
<reference evidence="3 4" key="1">
    <citation type="submission" date="2020-08" db="EMBL/GenBank/DDBJ databases">
        <title>Bridging the membrane lipid divide: bacteria of the FCB group superphylum have the potential to synthesize archaeal ether lipids.</title>
        <authorList>
            <person name="Villanueva L."/>
            <person name="Von Meijenfeldt F.A.B."/>
            <person name="Westbye A.B."/>
            <person name="Yadav S."/>
            <person name="Hopmans E.C."/>
            <person name="Dutilh B.E."/>
            <person name="Sinninghe Damste J.S."/>
        </authorList>
    </citation>
    <scope>NUCLEOTIDE SEQUENCE [LARGE SCALE GENOMIC DNA]</scope>
    <source>
        <strain evidence="3">NIOZ-UU27</strain>
    </source>
</reference>
<comment type="caution">
    <text evidence="3">The sequence shown here is derived from an EMBL/GenBank/DDBJ whole genome shotgun (WGS) entry which is preliminary data.</text>
</comment>
<accession>A0A8J6MY44</accession>
<dbReference type="CDD" id="cd00829">
    <property type="entry name" value="SCP-x_thiolase"/>
    <property type="match status" value="1"/>
</dbReference>
<dbReference type="SUPFAM" id="SSF53901">
    <property type="entry name" value="Thiolase-like"/>
    <property type="match status" value="2"/>
</dbReference>
<protein>
    <submittedName>
        <fullName evidence="3">Thiolase family protein</fullName>
    </submittedName>
</protein>
<dbReference type="AlphaFoldDB" id="A0A8J6MY44"/>
<sequence>MGKKVAIIGTGQTNHCSSREDVNEMELVYEAAAAALKDAEMTIAEIDAVVLANMELFEGRALHDMWCGEGAGAFMKHSFKISTGGTSGTSGAISGYYHAASGLFDRVMVVGFEKHSDGNTLAGMALTDPFWDRHVAAAAIGNFALSVSEYMADRGVTEEQSAKVAVKARRNACNNPHAHLQMPDLTVKKVLESPVLAYPVHRLEMCPQSDGACAIIFASEEIAKKRCPRPAWVRAAVTRHDHIYLGEVKNRLATMRSLKEAAKVAYETVGIKEPLKEFDVAEIYDPLTYAEIAWYEALGFCKDGEGGKLIDDGITQMDGELPVNPSGGVISTNPVGASGTIRVAEAALQIHGRGGRRQIPDVNLALATGYGVYCWSDVLILSSKPD</sequence>
<dbReference type="Proteomes" id="UP000650524">
    <property type="component" value="Unassembled WGS sequence"/>
</dbReference>
<proteinExistence type="predicted"/>
<evidence type="ECO:0000259" key="2">
    <source>
        <dbReference type="Pfam" id="PF22691"/>
    </source>
</evidence>
<evidence type="ECO:0000313" key="4">
    <source>
        <dbReference type="Proteomes" id="UP000650524"/>
    </source>
</evidence>
<dbReference type="Gene3D" id="3.40.47.10">
    <property type="match status" value="1"/>
</dbReference>
<gene>
    <name evidence="3" type="ORF">H8E19_01720</name>
</gene>
<dbReference type="InterPro" id="IPR055140">
    <property type="entry name" value="Thiolase_C_2"/>
</dbReference>
<dbReference type="Pfam" id="PF00108">
    <property type="entry name" value="Thiolase_N"/>
    <property type="match status" value="1"/>
</dbReference>
<dbReference type="EMBL" id="JACNJD010000089">
    <property type="protein sequence ID" value="MBC8176096.1"/>
    <property type="molecule type" value="Genomic_DNA"/>
</dbReference>
<organism evidence="3 4">
    <name type="scientific">Candidatus Desulfacyla euxinica</name>
    <dbReference type="NCBI Taxonomy" id="2841693"/>
    <lineage>
        <taxon>Bacteria</taxon>
        <taxon>Deltaproteobacteria</taxon>
        <taxon>Candidatus Desulfacyla</taxon>
    </lineage>
</organism>